<evidence type="ECO:0000313" key="2">
    <source>
        <dbReference type="Proteomes" id="UP001320178"/>
    </source>
</evidence>
<dbReference type="AlphaFoldDB" id="A0AAW4YXR3"/>
<sequence length="125" mass="14142">MTELVASLSARELVEDLIPKLKATEHFLSDTLTIKLQNSDDPRETLRLKNLQTEFELELTMIRMNLNHLLRRYSDELMEATDDPEGKGGVLLALDEHEAVAIESIRRLYARSHALQTDSGGSAHE</sequence>
<dbReference type="EMBL" id="JABFTS010000008">
    <property type="protein sequence ID" value="MCE8053053.1"/>
    <property type="molecule type" value="Genomic_DNA"/>
</dbReference>
<proteinExistence type="predicted"/>
<protein>
    <submittedName>
        <fullName evidence="1">Uncharacterized protein</fullName>
    </submittedName>
</protein>
<comment type="caution">
    <text evidence="1">The sequence shown here is derived from an EMBL/GenBank/DDBJ whole genome shotgun (WGS) entry which is preliminary data.</text>
</comment>
<reference evidence="1" key="1">
    <citation type="submission" date="2020-05" db="EMBL/GenBank/DDBJ databases">
        <authorList>
            <person name="Wang L."/>
            <person name="Shao Z."/>
        </authorList>
    </citation>
    <scope>NUCLEOTIDE SEQUENCE</scope>
    <source>
        <strain evidence="1">MCCC 1A05776</strain>
    </source>
</reference>
<gene>
    <name evidence="1" type="ORF">HOP61_17315</name>
</gene>
<reference evidence="1" key="2">
    <citation type="journal article" date="2021" name="Front. Microbiol.">
        <title>Aerobic Denitrification and Heterotrophic Sulfur Oxidation in the Genus Halomonas Revealed by Six Novel Species Characterizations and Genome-Based Analysis.</title>
        <authorList>
            <person name="Wang L."/>
            <person name="Shao Z."/>
        </authorList>
    </citation>
    <scope>NUCLEOTIDE SEQUENCE</scope>
    <source>
        <strain evidence="1">MCCC 1A05776</strain>
    </source>
</reference>
<accession>A0AAW4YXR3</accession>
<dbReference type="Proteomes" id="UP001320178">
    <property type="component" value="Unassembled WGS sequence"/>
</dbReference>
<dbReference type="RefSeq" id="WP_234240413.1">
    <property type="nucleotide sequence ID" value="NZ_JABFTS010000008.1"/>
</dbReference>
<name>A0AAW4YXR3_9GAMM</name>
<organism evidence="1 2">
    <name type="scientific">Billgrantia desiderata</name>
    <dbReference type="NCBI Taxonomy" id="52021"/>
    <lineage>
        <taxon>Bacteria</taxon>
        <taxon>Pseudomonadati</taxon>
        <taxon>Pseudomonadota</taxon>
        <taxon>Gammaproteobacteria</taxon>
        <taxon>Oceanospirillales</taxon>
        <taxon>Halomonadaceae</taxon>
        <taxon>Billgrantia</taxon>
    </lineage>
</organism>
<evidence type="ECO:0000313" key="1">
    <source>
        <dbReference type="EMBL" id="MCE8053053.1"/>
    </source>
</evidence>